<sequence>MEDGFNSIQIIVQQCMVFCREVPHSAVFSGTPSERFSELSITTFRSIIA</sequence>
<protein>
    <submittedName>
        <fullName evidence="1">Uncharacterized protein</fullName>
    </submittedName>
</protein>
<proteinExistence type="predicted"/>
<dbReference type="Proteomes" id="UP000184144">
    <property type="component" value="Unassembled WGS sequence"/>
</dbReference>
<name>A0A1M5CDU7_9RHOB</name>
<organism evidence="1 2">
    <name type="scientific">Litoreibacter ascidiaceicola</name>
    <dbReference type="NCBI Taxonomy" id="1486859"/>
    <lineage>
        <taxon>Bacteria</taxon>
        <taxon>Pseudomonadati</taxon>
        <taxon>Pseudomonadota</taxon>
        <taxon>Alphaproteobacteria</taxon>
        <taxon>Rhodobacterales</taxon>
        <taxon>Roseobacteraceae</taxon>
        <taxon>Litoreibacter</taxon>
    </lineage>
</organism>
<keyword evidence="2" id="KW-1185">Reference proteome</keyword>
<dbReference type="EMBL" id="FQUV01000007">
    <property type="protein sequence ID" value="SHF52944.1"/>
    <property type="molecule type" value="Genomic_DNA"/>
</dbReference>
<evidence type="ECO:0000313" key="1">
    <source>
        <dbReference type="EMBL" id="SHF52944.1"/>
    </source>
</evidence>
<dbReference type="AlphaFoldDB" id="A0A1M5CDU7"/>
<evidence type="ECO:0000313" key="2">
    <source>
        <dbReference type="Proteomes" id="UP000184144"/>
    </source>
</evidence>
<reference evidence="2" key="1">
    <citation type="submission" date="2016-11" db="EMBL/GenBank/DDBJ databases">
        <authorList>
            <person name="Varghese N."/>
            <person name="Submissions S."/>
        </authorList>
    </citation>
    <scope>NUCLEOTIDE SEQUENCE [LARGE SCALE GENOMIC DNA]</scope>
    <source>
        <strain evidence="2">DSM 100566</strain>
    </source>
</reference>
<gene>
    <name evidence="1" type="ORF">SAMN05444273_10783</name>
</gene>
<accession>A0A1M5CDU7</accession>